<name>A0ABU3NQN5_9CHLR</name>
<organism evidence="5 6">
    <name type="scientific">Thermanaerothrix solaris</name>
    <dbReference type="NCBI Taxonomy" id="3058434"/>
    <lineage>
        <taxon>Bacteria</taxon>
        <taxon>Bacillati</taxon>
        <taxon>Chloroflexota</taxon>
        <taxon>Anaerolineae</taxon>
        <taxon>Anaerolineales</taxon>
        <taxon>Anaerolineaceae</taxon>
        <taxon>Thermanaerothrix</taxon>
    </lineage>
</organism>
<dbReference type="Proteomes" id="UP001254165">
    <property type="component" value="Unassembled WGS sequence"/>
</dbReference>
<reference evidence="5 6" key="1">
    <citation type="submission" date="2023-07" db="EMBL/GenBank/DDBJ databases">
        <title>Novel species of Thermanaerothrix with wide hydrolytic capabilities.</title>
        <authorList>
            <person name="Zayulina K.S."/>
            <person name="Podosokorskaya O.A."/>
            <person name="Elcheninov A.G."/>
        </authorList>
    </citation>
    <scope>NUCLEOTIDE SEQUENCE [LARGE SCALE GENOMIC DNA]</scope>
    <source>
        <strain evidence="5 6">4228-RoL</strain>
    </source>
</reference>
<gene>
    <name evidence="5" type="ORF">QYE77_12870</name>
</gene>
<dbReference type="PANTHER" id="PTHR45339">
    <property type="entry name" value="HYBRID SIGNAL TRANSDUCTION HISTIDINE KINASE J"/>
    <property type="match status" value="1"/>
</dbReference>
<dbReference type="SUPFAM" id="SSF52172">
    <property type="entry name" value="CheY-like"/>
    <property type="match status" value="1"/>
</dbReference>
<keyword evidence="2" id="KW-0902">Two-component regulatory system</keyword>
<accession>A0ABU3NQN5</accession>
<proteinExistence type="predicted"/>
<dbReference type="EMBL" id="JAUHMF010000002">
    <property type="protein sequence ID" value="MDT8899156.1"/>
    <property type="molecule type" value="Genomic_DNA"/>
</dbReference>
<dbReference type="SMART" id="SM00448">
    <property type="entry name" value="REC"/>
    <property type="match status" value="1"/>
</dbReference>
<evidence type="ECO:0000256" key="2">
    <source>
        <dbReference type="ARBA" id="ARBA00023012"/>
    </source>
</evidence>
<dbReference type="PANTHER" id="PTHR45339:SF1">
    <property type="entry name" value="HYBRID SIGNAL TRANSDUCTION HISTIDINE KINASE J"/>
    <property type="match status" value="1"/>
</dbReference>
<dbReference type="PROSITE" id="PS50110">
    <property type="entry name" value="RESPONSE_REGULATORY"/>
    <property type="match status" value="1"/>
</dbReference>
<dbReference type="InterPro" id="IPR011006">
    <property type="entry name" value="CheY-like_superfamily"/>
</dbReference>
<evidence type="ECO:0000259" key="4">
    <source>
        <dbReference type="PROSITE" id="PS50110"/>
    </source>
</evidence>
<feature type="domain" description="Response regulatory" evidence="4">
    <location>
        <begin position="6"/>
        <end position="122"/>
    </location>
</feature>
<evidence type="ECO:0000256" key="3">
    <source>
        <dbReference type="PROSITE-ProRule" id="PRU00169"/>
    </source>
</evidence>
<sequence>MQTGKTILYVEDNLDNRTLVRRLLQASGYNVLEAANATEALSILNNHRPDLILMDINMPDIDGYTLTRTIKTQEHLRGVPIVALTANVMRGDKERTLQAGCDGYIEKPIDVDRFTDQIAEFLTNGHRE</sequence>
<dbReference type="Pfam" id="PF00072">
    <property type="entry name" value="Response_reg"/>
    <property type="match status" value="1"/>
</dbReference>
<protein>
    <submittedName>
        <fullName evidence="5">Response regulator</fullName>
    </submittedName>
</protein>
<feature type="modified residue" description="4-aspartylphosphate" evidence="3">
    <location>
        <position position="55"/>
    </location>
</feature>
<dbReference type="Gene3D" id="3.40.50.2300">
    <property type="match status" value="1"/>
</dbReference>
<keyword evidence="1 3" id="KW-0597">Phosphoprotein</keyword>
<keyword evidence="6" id="KW-1185">Reference proteome</keyword>
<evidence type="ECO:0000313" key="6">
    <source>
        <dbReference type="Proteomes" id="UP001254165"/>
    </source>
</evidence>
<evidence type="ECO:0000313" key="5">
    <source>
        <dbReference type="EMBL" id="MDT8899156.1"/>
    </source>
</evidence>
<dbReference type="InterPro" id="IPR001789">
    <property type="entry name" value="Sig_transdc_resp-reg_receiver"/>
</dbReference>
<comment type="caution">
    <text evidence="5">The sequence shown here is derived from an EMBL/GenBank/DDBJ whole genome shotgun (WGS) entry which is preliminary data.</text>
</comment>
<dbReference type="RefSeq" id="WP_315625841.1">
    <property type="nucleotide sequence ID" value="NZ_JAUHMF010000002.1"/>
</dbReference>
<evidence type="ECO:0000256" key="1">
    <source>
        <dbReference type="ARBA" id="ARBA00022553"/>
    </source>
</evidence>